<evidence type="ECO:0000313" key="9">
    <source>
        <dbReference type="Proteomes" id="UP001525968"/>
    </source>
</evidence>
<reference evidence="8 9" key="1">
    <citation type="submission" date="2022-09" db="EMBL/GenBank/DDBJ databases">
        <title>Draft genome of isolate Be4.</title>
        <authorList>
            <person name="Sanchez-Castro I."/>
            <person name="Martinez-Rodriguez P."/>
            <person name="Descostes M."/>
            <person name="Merroun M."/>
        </authorList>
    </citation>
    <scope>NUCLEOTIDE SEQUENCE [LARGE SCALE GENOMIC DNA]</scope>
    <source>
        <strain evidence="8 9">Be4</strain>
    </source>
</reference>
<dbReference type="EMBL" id="JAODYH010000019">
    <property type="protein sequence ID" value="MCT9813482.1"/>
    <property type="molecule type" value="Genomic_DNA"/>
</dbReference>
<sequence length="222" mass="24351">MLHTVRIWDLPTRLFHWALAASTVAMIITAKIGGNAMLWHLQLGQVVLALLLFRLVWGFVGGRWSRFRQFVHSPRRLLNYLRGQHRTEDHAGHSPLGALSVFAMLAALLAQVGTGLFSDDAIFFAGPLSNRVSGDIVDAATRWHAELGQYLLLALLGLHLLAVAYYALVRRRPLVRAMLTGDRELPQPLPPAADNARHRLLALAIAMVCAACSWGIGSLAGV</sequence>
<gene>
    <name evidence="8" type="ORF">N0K08_22895</name>
</gene>
<dbReference type="SUPFAM" id="SSF81342">
    <property type="entry name" value="Transmembrane di-heme cytochromes"/>
    <property type="match status" value="1"/>
</dbReference>
<dbReference type="PANTHER" id="PTHR30485">
    <property type="entry name" value="NI/FE-HYDROGENASE 1 B-TYPE CYTOCHROME SUBUNIT"/>
    <property type="match status" value="1"/>
</dbReference>
<evidence type="ECO:0000259" key="7">
    <source>
        <dbReference type="Pfam" id="PF01292"/>
    </source>
</evidence>
<comment type="caution">
    <text evidence="8">The sequence shown here is derived from an EMBL/GenBank/DDBJ whole genome shotgun (WGS) entry which is preliminary data.</text>
</comment>
<feature type="transmembrane region" description="Helical" evidence="6">
    <location>
        <begin position="14"/>
        <end position="33"/>
    </location>
</feature>
<evidence type="ECO:0000256" key="2">
    <source>
        <dbReference type="ARBA" id="ARBA00022475"/>
    </source>
</evidence>
<feature type="domain" description="Cytochrome b561 bacterial/Ni-hydrogenase" evidence="7">
    <location>
        <begin position="8"/>
        <end position="181"/>
    </location>
</feature>
<dbReference type="RefSeq" id="WP_261502753.1">
    <property type="nucleotide sequence ID" value="NZ_JAODYH010000019.1"/>
</dbReference>
<proteinExistence type="predicted"/>
<dbReference type="InterPro" id="IPR011577">
    <property type="entry name" value="Cyt_b561_bac/Ni-Hgenase"/>
</dbReference>
<feature type="transmembrane region" description="Helical" evidence="6">
    <location>
        <begin position="150"/>
        <end position="169"/>
    </location>
</feature>
<dbReference type="Proteomes" id="UP001525968">
    <property type="component" value="Unassembled WGS sequence"/>
</dbReference>
<organism evidence="8 9">
    <name type="scientific">Acidovorax bellezanensis</name>
    <dbReference type="NCBI Taxonomy" id="2976702"/>
    <lineage>
        <taxon>Bacteria</taxon>
        <taxon>Pseudomonadati</taxon>
        <taxon>Pseudomonadota</taxon>
        <taxon>Betaproteobacteria</taxon>
        <taxon>Burkholderiales</taxon>
        <taxon>Comamonadaceae</taxon>
        <taxon>Acidovorax</taxon>
    </lineage>
</organism>
<accession>A0ABT2PW49</accession>
<evidence type="ECO:0000256" key="1">
    <source>
        <dbReference type="ARBA" id="ARBA00004651"/>
    </source>
</evidence>
<evidence type="ECO:0000256" key="4">
    <source>
        <dbReference type="ARBA" id="ARBA00022989"/>
    </source>
</evidence>
<keyword evidence="4 6" id="KW-1133">Transmembrane helix</keyword>
<dbReference type="PANTHER" id="PTHR30485:SF2">
    <property type="entry name" value="BLL0597 PROTEIN"/>
    <property type="match status" value="1"/>
</dbReference>
<protein>
    <submittedName>
        <fullName evidence="8">Cytochrome b/b6 domain-containing protein</fullName>
    </submittedName>
</protein>
<feature type="transmembrane region" description="Helical" evidence="6">
    <location>
        <begin position="200"/>
        <end position="220"/>
    </location>
</feature>
<feature type="transmembrane region" description="Helical" evidence="6">
    <location>
        <begin position="96"/>
        <end position="117"/>
    </location>
</feature>
<name>A0ABT2PW49_9BURK</name>
<feature type="transmembrane region" description="Helical" evidence="6">
    <location>
        <begin position="39"/>
        <end position="60"/>
    </location>
</feature>
<evidence type="ECO:0000256" key="6">
    <source>
        <dbReference type="SAM" id="Phobius"/>
    </source>
</evidence>
<comment type="subcellular location">
    <subcellularLocation>
        <location evidence="1">Cell membrane</location>
        <topology evidence="1">Multi-pass membrane protein</topology>
    </subcellularLocation>
</comment>
<dbReference type="Pfam" id="PF01292">
    <property type="entry name" value="Ni_hydr_CYTB"/>
    <property type="match status" value="1"/>
</dbReference>
<evidence type="ECO:0000256" key="3">
    <source>
        <dbReference type="ARBA" id="ARBA00022692"/>
    </source>
</evidence>
<evidence type="ECO:0000256" key="5">
    <source>
        <dbReference type="ARBA" id="ARBA00023136"/>
    </source>
</evidence>
<keyword evidence="5 6" id="KW-0472">Membrane</keyword>
<keyword evidence="3 6" id="KW-0812">Transmembrane</keyword>
<keyword evidence="2" id="KW-1003">Cell membrane</keyword>
<dbReference type="Gene3D" id="1.20.950.20">
    <property type="entry name" value="Transmembrane di-heme cytochromes, Chain C"/>
    <property type="match status" value="1"/>
</dbReference>
<keyword evidence="9" id="KW-1185">Reference proteome</keyword>
<dbReference type="InterPro" id="IPR016174">
    <property type="entry name" value="Di-haem_cyt_TM"/>
</dbReference>
<evidence type="ECO:0000313" key="8">
    <source>
        <dbReference type="EMBL" id="MCT9813482.1"/>
    </source>
</evidence>
<dbReference type="InterPro" id="IPR051542">
    <property type="entry name" value="Hydrogenase_cytochrome"/>
</dbReference>